<reference evidence="5 6" key="1">
    <citation type="submission" date="2019-11" db="EMBL/GenBank/DDBJ databases">
        <authorList>
            <person name="Holert J."/>
        </authorList>
    </citation>
    <scope>NUCLEOTIDE SEQUENCE [LARGE SCALE GENOMIC DNA]</scope>
    <source>
        <strain evidence="4">BC3_2A</strain>
        <strain evidence="2">SB11_1A</strain>
    </source>
</reference>
<keyword evidence="1" id="KW-1133">Transmembrane helix</keyword>
<evidence type="ECO:0000313" key="6">
    <source>
        <dbReference type="Proteomes" id="UP000439591"/>
    </source>
</evidence>
<dbReference type="AlphaFoldDB" id="A0A5S9QQF1"/>
<dbReference type="Proteomes" id="UP000435877">
    <property type="component" value="Unassembled WGS sequence"/>
</dbReference>
<evidence type="ECO:0000256" key="1">
    <source>
        <dbReference type="SAM" id="Phobius"/>
    </source>
</evidence>
<dbReference type="Proteomes" id="UP000439591">
    <property type="component" value="Unassembled WGS sequence"/>
</dbReference>
<sequence length="135" mass="14756">MIDLSDYKLAWQVYLSVGLVASVIWCMLLRRLPIRAIRYWLMAAGVVFLFLPVRHPEMSELWVPSAGAAVLSLLTEGLEAAIPMLLVIAISQILALVVGILLSYVFGAKGQDNKKSVATSSEASKVRTEPEIGLD</sequence>
<evidence type="ECO:0000313" key="5">
    <source>
        <dbReference type="Proteomes" id="UP000435877"/>
    </source>
</evidence>
<dbReference type="EMBL" id="CACSIM010000005">
    <property type="protein sequence ID" value="CAA0116144.1"/>
    <property type="molecule type" value="Genomic_DNA"/>
</dbReference>
<dbReference type="EMBL" id="CACSIK010000001">
    <property type="protein sequence ID" value="CAA0088205.1"/>
    <property type="molecule type" value="Genomic_DNA"/>
</dbReference>
<keyword evidence="1" id="KW-0812">Transmembrane</keyword>
<evidence type="ECO:0000313" key="4">
    <source>
        <dbReference type="EMBL" id="CAA0120376.1"/>
    </source>
</evidence>
<gene>
    <name evidence="2" type="ORF">IHBHHGIJ_01486</name>
    <name evidence="3" type="ORF">KFEGEMFD_03226</name>
    <name evidence="4" type="ORF">KFEGEMFD_03785</name>
</gene>
<evidence type="ECO:0000313" key="3">
    <source>
        <dbReference type="EMBL" id="CAA0116144.1"/>
    </source>
</evidence>
<accession>A0A5S9QQF1</accession>
<keyword evidence="1" id="KW-0472">Membrane</keyword>
<evidence type="ECO:0000313" key="2">
    <source>
        <dbReference type="EMBL" id="CAA0088205.1"/>
    </source>
</evidence>
<dbReference type="EMBL" id="CACSIM010000007">
    <property type="protein sequence ID" value="CAA0120376.1"/>
    <property type="molecule type" value="Genomic_DNA"/>
</dbReference>
<feature type="transmembrane region" description="Helical" evidence="1">
    <location>
        <begin position="36"/>
        <end position="53"/>
    </location>
</feature>
<dbReference type="RefSeq" id="WP_159268137.1">
    <property type="nucleotide sequence ID" value="NZ_CACSIK010000001.1"/>
</dbReference>
<feature type="transmembrane region" description="Helical" evidence="1">
    <location>
        <begin position="80"/>
        <end position="106"/>
    </location>
</feature>
<organism evidence="4 6">
    <name type="scientific">Zhongshania aliphaticivorans</name>
    <dbReference type="NCBI Taxonomy" id="1470434"/>
    <lineage>
        <taxon>Bacteria</taxon>
        <taxon>Pseudomonadati</taxon>
        <taxon>Pseudomonadota</taxon>
        <taxon>Gammaproteobacteria</taxon>
        <taxon>Cellvibrionales</taxon>
        <taxon>Spongiibacteraceae</taxon>
        <taxon>Zhongshania</taxon>
    </lineage>
</organism>
<name>A0A5S9QQF1_9GAMM</name>
<keyword evidence="5" id="KW-1185">Reference proteome</keyword>
<dbReference type="OrthoDB" id="5741775at2"/>
<protein>
    <submittedName>
        <fullName evidence="4">Uncharacterized protein</fullName>
    </submittedName>
</protein>
<proteinExistence type="predicted"/>
<feature type="transmembrane region" description="Helical" evidence="1">
    <location>
        <begin position="12"/>
        <end position="29"/>
    </location>
</feature>